<evidence type="ECO:0000256" key="5">
    <source>
        <dbReference type="ARBA" id="ARBA00022723"/>
    </source>
</evidence>
<feature type="transmembrane region" description="Helical" evidence="11">
    <location>
        <begin position="109"/>
        <end position="127"/>
    </location>
</feature>
<dbReference type="RefSeq" id="WP_119819544.1">
    <property type="nucleotide sequence ID" value="NZ_CP025066.1"/>
</dbReference>
<feature type="transmembrane region" description="Helical" evidence="11">
    <location>
        <begin position="418"/>
        <end position="439"/>
    </location>
</feature>
<feature type="domain" description="Cytochrome b/b6 N-terminal region profile" evidence="12">
    <location>
        <begin position="11"/>
        <end position="236"/>
    </location>
</feature>
<evidence type="ECO:0000256" key="4">
    <source>
        <dbReference type="ARBA" id="ARBA00022692"/>
    </source>
</evidence>
<evidence type="ECO:0000256" key="8">
    <source>
        <dbReference type="ARBA" id="ARBA00023004"/>
    </source>
</evidence>
<keyword evidence="4 11" id="KW-0812">Transmembrane</keyword>
<feature type="domain" description="Cytochrome b/b6 C-terminal region profile" evidence="13">
    <location>
        <begin position="290"/>
        <end position="400"/>
    </location>
</feature>
<feature type="transmembrane region" description="Helical" evidence="11">
    <location>
        <begin position="139"/>
        <end position="159"/>
    </location>
</feature>
<keyword evidence="9 11" id="KW-0472">Membrane</keyword>
<dbReference type="SUPFAM" id="SSF81648">
    <property type="entry name" value="a domain/subunit of cytochrome bc1 complex (Ubiquinol-cytochrome c reductase)"/>
    <property type="match status" value="1"/>
</dbReference>
<dbReference type="GO" id="GO:0046872">
    <property type="term" value="F:metal ion binding"/>
    <property type="evidence" value="ECO:0007669"/>
    <property type="project" value="UniProtKB-KW"/>
</dbReference>
<proteinExistence type="predicted"/>
<evidence type="ECO:0000256" key="9">
    <source>
        <dbReference type="ARBA" id="ARBA00023136"/>
    </source>
</evidence>
<dbReference type="EMBL" id="CP025066">
    <property type="protein sequence ID" value="AUX10012.1"/>
    <property type="molecule type" value="Genomic_DNA"/>
</dbReference>
<keyword evidence="6" id="KW-0249">Electron transport</keyword>
<evidence type="ECO:0000256" key="2">
    <source>
        <dbReference type="ARBA" id="ARBA00022448"/>
    </source>
</evidence>
<dbReference type="SUPFAM" id="SSF81342">
    <property type="entry name" value="Transmembrane di-heme cytochromes"/>
    <property type="match status" value="1"/>
</dbReference>
<feature type="transmembrane region" description="Helical" evidence="11">
    <location>
        <begin position="378"/>
        <end position="398"/>
    </location>
</feature>
<comment type="subcellular location">
    <subcellularLocation>
        <location evidence="1">Membrane</location>
        <topology evidence="1">Multi-pass membrane protein</topology>
    </subcellularLocation>
</comment>
<feature type="transmembrane region" description="Helical" evidence="11">
    <location>
        <begin position="171"/>
        <end position="193"/>
    </location>
</feature>
<dbReference type="Pfam" id="PF00032">
    <property type="entry name" value="Cytochrom_B_C"/>
    <property type="match status" value="1"/>
</dbReference>
<organism evidence="14 15">
    <name type="scientific">Halalkaliarchaeum desulfuricum</name>
    <dbReference type="NCBI Taxonomy" id="2055893"/>
    <lineage>
        <taxon>Archaea</taxon>
        <taxon>Methanobacteriati</taxon>
        <taxon>Methanobacteriota</taxon>
        <taxon>Stenosarchaea group</taxon>
        <taxon>Halobacteria</taxon>
        <taxon>Halobacteriales</taxon>
        <taxon>Haloferacaceae</taxon>
        <taxon>Halalkaliarchaeum</taxon>
    </lineage>
</organism>
<dbReference type="Pfam" id="PF13631">
    <property type="entry name" value="Cytochrom_B_N_2"/>
    <property type="match status" value="1"/>
</dbReference>
<evidence type="ECO:0000313" key="15">
    <source>
        <dbReference type="Proteomes" id="UP000263012"/>
    </source>
</evidence>
<dbReference type="InterPro" id="IPR005798">
    <property type="entry name" value="Cyt_b/b6_C"/>
</dbReference>
<evidence type="ECO:0000256" key="7">
    <source>
        <dbReference type="ARBA" id="ARBA00022989"/>
    </source>
</evidence>
<feature type="transmembrane region" description="Helical" evidence="11">
    <location>
        <begin position="205"/>
        <end position="228"/>
    </location>
</feature>
<dbReference type="OrthoDB" id="55795at2157"/>
<feature type="transmembrane region" description="Helical" evidence="11">
    <location>
        <begin position="43"/>
        <end position="65"/>
    </location>
</feature>
<dbReference type="Proteomes" id="UP000263012">
    <property type="component" value="Chromosome"/>
</dbReference>
<dbReference type="InterPro" id="IPR005797">
    <property type="entry name" value="Cyt_b/b6_N"/>
</dbReference>
<dbReference type="AlphaFoldDB" id="A0A343TLP0"/>
<keyword evidence="5" id="KW-0479">Metal-binding</keyword>
<dbReference type="GO" id="GO:0009055">
    <property type="term" value="F:electron transfer activity"/>
    <property type="evidence" value="ECO:0007669"/>
    <property type="project" value="InterPro"/>
</dbReference>
<evidence type="ECO:0000313" key="14">
    <source>
        <dbReference type="EMBL" id="AUX10012.1"/>
    </source>
</evidence>
<dbReference type="InterPro" id="IPR027387">
    <property type="entry name" value="Cytb/b6-like_sf"/>
</dbReference>
<evidence type="ECO:0000256" key="3">
    <source>
        <dbReference type="ARBA" id="ARBA00022617"/>
    </source>
</evidence>
<feature type="transmembrane region" description="Helical" evidence="11">
    <location>
        <begin position="451"/>
        <end position="474"/>
    </location>
</feature>
<feature type="transmembrane region" description="Helical" evidence="11">
    <location>
        <begin position="308"/>
        <end position="328"/>
    </location>
</feature>
<name>A0A343TLP0_9EURY</name>
<dbReference type="InterPro" id="IPR036150">
    <property type="entry name" value="Cyt_b/b6_C_sf"/>
</dbReference>
<reference evidence="15" key="1">
    <citation type="submission" date="2017-11" db="EMBL/GenBank/DDBJ databases">
        <title>Phenotypic and genomic properties of facultatively anaerobic sulfur-reducing natronoarchaea from hypersaline soda lakes.</title>
        <authorList>
            <person name="Sorokin D.Y."/>
            <person name="Kublanov I.V."/>
            <person name="Roman P."/>
            <person name="Sinninghe Damste J.S."/>
            <person name="Golyshin P.N."/>
            <person name="Rojo D."/>
            <person name="Ciordia S."/>
            <person name="Mena M.D.C."/>
            <person name="Ferrer M."/>
            <person name="Messina E."/>
            <person name="Smedile F."/>
            <person name="La Spada G."/>
            <person name="La Cono V."/>
            <person name="Yakimov M.M."/>
        </authorList>
    </citation>
    <scope>NUCLEOTIDE SEQUENCE [LARGE SCALE GENOMIC DNA]</scope>
    <source>
        <strain evidence="15">AArc-Sl</strain>
    </source>
</reference>
<dbReference type="GeneID" id="37878747"/>
<keyword evidence="8" id="KW-0408">Iron</keyword>
<evidence type="ECO:0000256" key="10">
    <source>
        <dbReference type="SAM" id="MobiDB-lite"/>
    </source>
</evidence>
<dbReference type="PROSITE" id="PS51002">
    <property type="entry name" value="CYTB_NTER"/>
    <property type="match status" value="1"/>
</dbReference>
<accession>A0A343TLP0</accession>
<evidence type="ECO:0000259" key="12">
    <source>
        <dbReference type="PROSITE" id="PS51002"/>
    </source>
</evidence>
<evidence type="ECO:0000259" key="13">
    <source>
        <dbReference type="PROSITE" id="PS51003"/>
    </source>
</evidence>
<gene>
    <name evidence="14" type="primary">narC</name>
    <name evidence="14" type="ORF">AArcSl_2390</name>
</gene>
<sequence length="494" mass="53280">MSRLDRYYRRGYAWFDERLDLDSERSTLGKAFPAEDSFLLGEIALFSFVVLVLTGIFLGFFYQPITAMVEYQGSVAQYHGEEVPHAYASVLAITHDISYGMFIRRLHHWAAHLFIASAALHMMRVFFQGAYRNPREPNWVIGVLLVVLGMAAGFTGYVLPYDNFAAEAASIGYVVASSIPIVGGEIAWVLFGGDYPTALSIPRMYFLHVLVIPLLIGILLAAHMVILYRQKHTEGPRDEAFTGEPVTPADAPATASAEDGGAELGLPNEPTTTDGGQPEAAASADGDRTVDRDDDGVVVGLPLFPQQAALSAIVFFLTLGTLSLLSGFFSVHNIAEYGPYDPATTPELVLPDWYLMWMFGILKLLPDWAGVGPLSVEFVGGVLVTGLVILVVIAWPFIDRYEEPGHFVVDPLERDWQTATGVAGIAFLSVLSLGGMNTVVSDLTGIATSSLNPILLSLAIVLPIVAWLIVYASLGGFADDSGDGPEPSGGDEDA</sequence>
<evidence type="ECO:0000256" key="1">
    <source>
        <dbReference type="ARBA" id="ARBA00004141"/>
    </source>
</evidence>
<dbReference type="KEGG" id="hdf:AArcSl_2390"/>
<evidence type="ECO:0000256" key="11">
    <source>
        <dbReference type="SAM" id="Phobius"/>
    </source>
</evidence>
<keyword evidence="3" id="KW-0349">Heme</keyword>
<dbReference type="GO" id="GO:0016491">
    <property type="term" value="F:oxidoreductase activity"/>
    <property type="evidence" value="ECO:0007669"/>
    <property type="project" value="InterPro"/>
</dbReference>
<dbReference type="PANTHER" id="PTHR19271:SF16">
    <property type="entry name" value="CYTOCHROME B"/>
    <property type="match status" value="1"/>
</dbReference>
<keyword evidence="15" id="KW-1185">Reference proteome</keyword>
<evidence type="ECO:0000256" key="6">
    <source>
        <dbReference type="ARBA" id="ARBA00022982"/>
    </source>
</evidence>
<protein>
    <submittedName>
        <fullName evidence="14">Cytochrome b subunit of the bc complex</fullName>
    </submittedName>
</protein>
<keyword evidence="2" id="KW-0813">Transport</keyword>
<dbReference type="Gene3D" id="1.20.810.10">
    <property type="entry name" value="Cytochrome Bc1 Complex, Chain C"/>
    <property type="match status" value="1"/>
</dbReference>
<dbReference type="GO" id="GO:0016020">
    <property type="term" value="C:membrane"/>
    <property type="evidence" value="ECO:0007669"/>
    <property type="project" value="UniProtKB-SubCell"/>
</dbReference>
<dbReference type="PANTHER" id="PTHR19271">
    <property type="entry name" value="CYTOCHROME B"/>
    <property type="match status" value="1"/>
</dbReference>
<dbReference type="InterPro" id="IPR016174">
    <property type="entry name" value="Di-haem_cyt_TM"/>
</dbReference>
<dbReference type="PROSITE" id="PS51003">
    <property type="entry name" value="CYTB_CTER"/>
    <property type="match status" value="1"/>
</dbReference>
<keyword evidence="7 11" id="KW-1133">Transmembrane helix</keyword>
<dbReference type="GO" id="GO:0022904">
    <property type="term" value="P:respiratory electron transport chain"/>
    <property type="evidence" value="ECO:0007669"/>
    <property type="project" value="InterPro"/>
</dbReference>
<feature type="region of interest" description="Disordered" evidence="10">
    <location>
        <begin position="236"/>
        <end position="290"/>
    </location>
</feature>